<dbReference type="AlphaFoldDB" id="A0A2V2N3L6"/>
<dbReference type="Gene3D" id="3.40.50.300">
    <property type="entry name" value="P-loop containing nucleotide triphosphate hydrolases"/>
    <property type="match status" value="2"/>
</dbReference>
<dbReference type="InterPro" id="IPR011545">
    <property type="entry name" value="DEAD/DEAH_box_helicase_dom"/>
</dbReference>
<dbReference type="Proteomes" id="UP000245934">
    <property type="component" value="Unassembled WGS sequence"/>
</dbReference>
<protein>
    <submittedName>
        <fullName evidence="5">DEAD/DEAH box helicase</fullName>
    </submittedName>
</protein>
<keyword evidence="2" id="KW-0067">ATP-binding</keyword>
<dbReference type="Pfam" id="PF00270">
    <property type="entry name" value="DEAD"/>
    <property type="match status" value="1"/>
</dbReference>
<dbReference type="SMART" id="SM00487">
    <property type="entry name" value="DEXDc"/>
    <property type="match status" value="1"/>
</dbReference>
<dbReference type="GO" id="GO:0003677">
    <property type="term" value="F:DNA binding"/>
    <property type="evidence" value="ECO:0007669"/>
    <property type="project" value="TreeGrafter"/>
</dbReference>
<name>A0A2V2N3L6_9EURY</name>
<organism evidence="5 6">
    <name type="scientific">Methanospirillum stamsii</name>
    <dbReference type="NCBI Taxonomy" id="1277351"/>
    <lineage>
        <taxon>Archaea</taxon>
        <taxon>Methanobacteriati</taxon>
        <taxon>Methanobacteriota</taxon>
        <taxon>Stenosarchaea group</taxon>
        <taxon>Methanomicrobia</taxon>
        <taxon>Methanomicrobiales</taxon>
        <taxon>Methanospirillaceae</taxon>
        <taxon>Methanospirillum</taxon>
    </lineage>
</organism>
<evidence type="ECO:0000256" key="1">
    <source>
        <dbReference type="ARBA" id="ARBA00022741"/>
    </source>
</evidence>
<proteinExistence type="predicted"/>
<dbReference type="PROSITE" id="PS51192">
    <property type="entry name" value="HELICASE_ATP_BIND_1"/>
    <property type="match status" value="1"/>
</dbReference>
<dbReference type="PROSITE" id="PS51194">
    <property type="entry name" value="HELICASE_CTER"/>
    <property type="match status" value="1"/>
</dbReference>
<dbReference type="GO" id="GO:0004386">
    <property type="term" value="F:helicase activity"/>
    <property type="evidence" value="ECO:0007669"/>
    <property type="project" value="UniProtKB-KW"/>
</dbReference>
<dbReference type="InterPro" id="IPR027417">
    <property type="entry name" value="P-loop_NTPase"/>
</dbReference>
<keyword evidence="6" id="KW-1185">Reference proteome</keyword>
<evidence type="ECO:0000256" key="2">
    <source>
        <dbReference type="ARBA" id="ARBA00022840"/>
    </source>
</evidence>
<reference evidence="5 6" key="1">
    <citation type="submission" date="2018-05" db="EMBL/GenBank/DDBJ databases">
        <title>Draft genome of Methanospirillum stamsii Pt1.</title>
        <authorList>
            <person name="Dueholm M.S."/>
            <person name="Nielsen P.H."/>
            <person name="Bakmann L.F."/>
            <person name="Otzen D.E."/>
        </authorList>
    </citation>
    <scope>NUCLEOTIDE SEQUENCE [LARGE SCALE GENOMIC DNA]</scope>
    <source>
        <strain evidence="5 6">Pt1</strain>
    </source>
</reference>
<evidence type="ECO:0000313" key="5">
    <source>
        <dbReference type="EMBL" id="PWR73160.1"/>
    </source>
</evidence>
<dbReference type="OrthoDB" id="33870at2157"/>
<dbReference type="GO" id="GO:0005524">
    <property type="term" value="F:ATP binding"/>
    <property type="evidence" value="ECO:0007669"/>
    <property type="project" value="UniProtKB-KW"/>
</dbReference>
<keyword evidence="5" id="KW-0378">Hydrolase</keyword>
<keyword evidence="1" id="KW-0547">Nucleotide-binding</keyword>
<evidence type="ECO:0000259" key="4">
    <source>
        <dbReference type="PROSITE" id="PS51194"/>
    </source>
</evidence>
<evidence type="ECO:0000259" key="3">
    <source>
        <dbReference type="PROSITE" id="PS51192"/>
    </source>
</evidence>
<dbReference type="Pfam" id="PF00271">
    <property type="entry name" value="Helicase_C"/>
    <property type="match status" value="1"/>
</dbReference>
<sequence>MNWKILRPIQRDAIYAIYNSTNHLVISANTAAGKTEAAFLPILSKIIDNQNSGIGTLYVGPLKALINDQFQRLEHLCDLSGIPVFKWHGDVSSDKKKKFLKNPSGVLLITPESIESLFINHSDDLSLLFSGLSYIVIDEMHSFIGVERGAHLRSLLSRIAQFRKSPIRIIGLSATFGDTDLVKKWLMPTNPESVDIIDDSESGRNIRYLIKGYFQEKSTISTKPNEDDDNNFIHKIINDIILFFNGQSSLIFINSKENLELMTDLVHHHLEKNGSPDFFMIHHGSLSKSEREDAESELKSNSLTSCFTSSTLEMGIDVGNLARIGQVGTPWSVNSLVQRLGRSGRGEGESSEMIMFITEKKSDDLISRLFPNLIRAIAMSELMLEKWYEPPHAHYQYYSTFVQQILSVIKEKGGINLLDLYKILVKNGAFPSILKDDYISIIRTMKNADLIEQTPDNLIILGLKGEEIVKKIDFYAVFQTSSDMDVINQGRRIGSIAHTPGLEGRKYLILAGKRWEIINIDYKKKEILVTPSLGAKVPKFFGAELPDIHPKIVEKMKEILLSDKKIPYLDKKAQEMLQMARTTAHDAKLASKNYVVDGKDVYWFTWTGTAKNRTIAKIGFISKGFDIDYTNNYDMALKFSSSDLEDIIDFYSDLPENMPSLIEISQKIGDLVHEKYDQYIPDVLLASSYAVKYLDSDIKEICEKLIEQQIPK</sequence>
<dbReference type="SMART" id="SM00490">
    <property type="entry name" value="HELICc"/>
    <property type="match status" value="1"/>
</dbReference>
<dbReference type="InterPro" id="IPR014001">
    <property type="entry name" value="Helicase_ATP-bd"/>
</dbReference>
<dbReference type="GO" id="GO:0140097">
    <property type="term" value="F:catalytic activity, acting on DNA"/>
    <property type="evidence" value="ECO:0007669"/>
    <property type="project" value="UniProtKB-ARBA"/>
</dbReference>
<dbReference type="PANTHER" id="PTHR47962">
    <property type="entry name" value="ATP-DEPENDENT HELICASE LHR-RELATED-RELATED"/>
    <property type="match status" value="1"/>
</dbReference>
<feature type="domain" description="Helicase C-terminal" evidence="4">
    <location>
        <begin position="236"/>
        <end position="398"/>
    </location>
</feature>
<keyword evidence="5" id="KW-0347">Helicase</keyword>
<dbReference type="InterPro" id="IPR052511">
    <property type="entry name" value="ATP-dep_Helicase"/>
</dbReference>
<dbReference type="CDD" id="cd17922">
    <property type="entry name" value="DEXHc_LHR-like"/>
    <property type="match status" value="1"/>
</dbReference>
<comment type="caution">
    <text evidence="5">The sequence shown here is derived from an EMBL/GenBank/DDBJ whole genome shotgun (WGS) entry which is preliminary data.</text>
</comment>
<dbReference type="SUPFAM" id="SSF52540">
    <property type="entry name" value="P-loop containing nucleoside triphosphate hydrolases"/>
    <property type="match status" value="1"/>
</dbReference>
<gene>
    <name evidence="5" type="ORF">DLD82_11240</name>
</gene>
<dbReference type="PANTHER" id="PTHR47962:SF5">
    <property type="entry name" value="ATP-DEPENDENT HELICASE LHR-RELATED"/>
    <property type="match status" value="1"/>
</dbReference>
<accession>A0A2V2N3L6</accession>
<evidence type="ECO:0000313" key="6">
    <source>
        <dbReference type="Proteomes" id="UP000245934"/>
    </source>
</evidence>
<feature type="domain" description="Helicase ATP-binding" evidence="3">
    <location>
        <begin position="15"/>
        <end position="194"/>
    </location>
</feature>
<dbReference type="EMBL" id="QGMZ01000021">
    <property type="protein sequence ID" value="PWR73160.1"/>
    <property type="molecule type" value="Genomic_DNA"/>
</dbReference>
<dbReference type="GO" id="GO:0016887">
    <property type="term" value="F:ATP hydrolysis activity"/>
    <property type="evidence" value="ECO:0007669"/>
    <property type="project" value="TreeGrafter"/>
</dbReference>
<dbReference type="InterPro" id="IPR001650">
    <property type="entry name" value="Helicase_C-like"/>
</dbReference>